<evidence type="ECO:0000313" key="1">
    <source>
        <dbReference type="EMBL" id="SET38604.1"/>
    </source>
</evidence>
<sequence length="56" mass="6416">MTLGGIKQENPEFYDNCIILCQIYRLPSNDDMKIADLIGMLSKSRVRHAIKTKANF</sequence>
<evidence type="ECO:0000313" key="2">
    <source>
        <dbReference type="Proteomes" id="UP000199568"/>
    </source>
</evidence>
<protein>
    <submittedName>
        <fullName evidence="1">Uncharacterized protein</fullName>
    </submittedName>
</protein>
<gene>
    <name evidence="1" type="ORF">SAMN05660297_02257</name>
</gene>
<name>A0A1I0E1K7_9FIRM</name>
<accession>A0A1I0E1K7</accession>
<dbReference type="AlphaFoldDB" id="A0A1I0E1K7"/>
<proteinExistence type="predicted"/>
<keyword evidence="2" id="KW-1185">Reference proteome</keyword>
<dbReference type="STRING" id="426128.SAMN05660297_02257"/>
<organism evidence="1 2">
    <name type="scientific">Natronincola peptidivorans</name>
    <dbReference type="NCBI Taxonomy" id="426128"/>
    <lineage>
        <taxon>Bacteria</taxon>
        <taxon>Bacillati</taxon>
        <taxon>Bacillota</taxon>
        <taxon>Clostridia</taxon>
        <taxon>Peptostreptococcales</taxon>
        <taxon>Natronincolaceae</taxon>
        <taxon>Natronincola</taxon>
    </lineage>
</organism>
<dbReference type="Proteomes" id="UP000199568">
    <property type="component" value="Unassembled WGS sequence"/>
</dbReference>
<dbReference type="EMBL" id="FOHU01000009">
    <property type="protein sequence ID" value="SET38604.1"/>
    <property type="molecule type" value="Genomic_DNA"/>
</dbReference>
<reference evidence="1 2" key="1">
    <citation type="submission" date="2016-10" db="EMBL/GenBank/DDBJ databases">
        <authorList>
            <person name="de Groot N.N."/>
        </authorList>
    </citation>
    <scope>NUCLEOTIDE SEQUENCE [LARGE SCALE GENOMIC DNA]</scope>
    <source>
        <strain evidence="1 2">DSM 18979</strain>
    </source>
</reference>